<dbReference type="EMBL" id="BNJQ01000006">
    <property type="protein sequence ID" value="GHP03736.1"/>
    <property type="molecule type" value="Genomic_DNA"/>
</dbReference>
<comment type="caution">
    <text evidence="2">The sequence shown here is derived from an EMBL/GenBank/DDBJ whole genome shotgun (WGS) entry which is preliminary data.</text>
</comment>
<dbReference type="AlphaFoldDB" id="A0A830H8Z4"/>
<feature type="compositionally biased region" description="Polar residues" evidence="1">
    <location>
        <begin position="8"/>
        <end position="29"/>
    </location>
</feature>
<evidence type="ECO:0000256" key="1">
    <source>
        <dbReference type="SAM" id="MobiDB-lite"/>
    </source>
</evidence>
<keyword evidence="3" id="KW-1185">Reference proteome</keyword>
<feature type="region of interest" description="Disordered" evidence="1">
    <location>
        <begin position="1"/>
        <end position="37"/>
    </location>
</feature>
<gene>
    <name evidence="2" type="ORF">PPROV_000249100</name>
</gene>
<dbReference type="Proteomes" id="UP000660262">
    <property type="component" value="Unassembled WGS sequence"/>
</dbReference>
<reference evidence="2" key="1">
    <citation type="submission" date="2020-10" db="EMBL/GenBank/DDBJ databases">
        <title>Unveiling of a novel bifunctional photoreceptor, Dualchrome1, isolated from a cosmopolitan green alga.</title>
        <authorList>
            <person name="Suzuki S."/>
            <person name="Kawachi M."/>
        </authorList>
    </citation>
    <scope>NUCLEOTIDE SEQUENCE</scope>
    <source>
        <strain evidence="2">NIES 2893</strain>
    </source>
</reference>
<organism evidence="2 3">
    <name type="scientific">Pycnococcus provasolii</name>
    <dbReference type="NCBI Taxonomy" id="41880"/>
    <lineage>
        <taxon>Eukaryota</taxon>
        <taxon>Viridiplantae</taxon>
        <taxon>Chlorophyta</taxon>
        <taxon>Pseudoscourfieldiophyceae</taxon>
        <taxon>Pseudoscourfieldiales</taxon>
        <taxon>Pycnococcaceae</taxon>
        <taxon>Pycnococcus</taxon>
    </lineage>
</organism>
<proteinExistence type="predicted"/>
<accession>A0A830H8Z4</accession>
<evidence type="ECO:0000313" key="3">
    <source>
        <dbReference type="Proteomes" id="UP000660262"/>
    </source>
</evidence>
<sequence length="468" mass="51372">MYARVRPSPSTIHSESLASLQSREGVSSSAERRKGSSATVSLLSKSGGVIAKAFAVVVILVVADTLTDHLAVIIDGEVQHADEKGNVATRRQGKLTTTPSSTTKAAVVDENVTTTSTTTKAAVELDLPKDDLGQVMYKSEWPQKAIVPQESRKRTASTNVNSVRDKVAEMRARLRGVIQQKTSRVQQLRGMAPHHVQKAGGGGNCGDSLANLAKFRALKTQSRSHATSSFVIGGVAGPRRYKDPISDAQSIQTLKRLVELAYSIGGVADVAIVGAEDQFLKAMKAINCTSRCHFEYDEAQTGGHVEKIARARNQLLRHAKSKAYDFMIMTDLDGSCRYNASVLTAIVDTEYDMLSFTPNSQDYWDLYALRAPWYPENRWGPRSRCNPAKWKVNDIMRQAREARAVVDVESAFMMAAVYRVSALLGSACAYGSISKDRNLECEHVVFNSCLRREAPRRMFGILPVTYCM</sequence>
<evidence type="ECO:0000313" key="2">
    <source>
        <dbReference type="EMBL" id="GHP03736.1"/>
    </source>
</evidence>
<name>A0A830H8Z4_9CHLO</name>
<protein>
    <submittedName>
        <fullName evidence="2">Uncharacterized protein</fullName>
    </submittedName>
</protein>